<evidence type="ECO:0000256" key="5">
    <source>
        <dbReference type="ARBA" id="ARBA00022517"/>
    </source>
</evidence>
<organism evidence="11 12">
    <name type="scientific">Phycomyces blakesleeanus</name>
    <dbReference type="NCBI Taxonomy" id="4837"/>
    <lineage>
        <taxon>Eukaryota</taxon>
        <taxon>Fungi</taxon>
        <taxon>Fungi incertae sedis</taxon>
        <taxon>Mucoromycota</taxon>
        <taxon>Mucoromycotina</taxon>
        <taxon>Mucoromycetes</taxon>
        <taxon>Mucorales</taxon>
        <taxon>Phycomycetaceae</taxon>
        <taxon>Phycomyces</taxon>
    </lineage>
</organism>
<comment type="subcellular location">
    <subcellularLocation>
        <location evidence="2">Cytoplasm</location>
    </subcellularLocation>
    <subcellularLocation>
        <location evidence="1">Nucleus</location>
    </subcellularLocation>
</comment>
<evidence type="ECO:0000256" key="7">
    <source>
        <dbReference type="ARBA" id="ARBA00049708"/>
    </source>
</evidence>
<dbReference type="SUPFAM" id="SSF109728">
    <property type="entry name" value="Hypothetical protein AF0491, middle domain"/>
    <property type="match status" value="1"/>
</dbReference>
<evidence type="ECO:0000256" key="4">
    <source>
        <dbReference type="ARBA" id="ARBA00022490"/>
    </source>
</evidence>
<protein>
    <submittedName>
        <fullName evidence="11">Ribosome maturation protein SBDS-like protein</fullName>
    </submittedName>
</protein>
<evidence type="ECO:0000256" key="2">
    <source>
        <dbReference type="ARBA" id="ARBA00004496"/>
    </source>
</evidence>
<comment type="similarity">
    <text evidence="3">Belongs to the SDO1/SBDS family.</text>
</comment>
<dbReference type="Proteomes" id="UP001448207">
    <property type="component" value="Unassembled WGS sequence"/>
</dbReference>
<keyword evidence="5" id="KW-0690">Ribosome biogenesis</keyword>
<sequence>MVIQQPSTQIKLTNVSIVRLRKGGKRFELACYKNKVMEWRSNVESDLDEVLQIHSVFLNVSKGQVASKSDLEKCFKTDELEKVILEILKKGELQVAEKERSNQLESMWKDIANIVTDNCVNPQTKRPYTVTMIEKAMQDLHLSVNPKRSSKSQALEVIKQLQEKQMLPIQRAQMRLRVTVSAGKDTKKLREKILPLVTSVEDEDFESTEYELAMDPGKYRIIQDIIQNEAKGKGQLEIMNLREKEEGDEQF</sequence>
<dbReference type="Pfam" id="PF20268">
    <property type="entry name" value="SBDS_C"/>
    <property type="match status" value="1"/>
</dbReference>
<accession>A0ABR3AWS1</accession>
<dbReference type="InterPro" id="IPR036786">
    <property type="entry name" value="Ribosome_mat_SBDS_N_sf"/>
</dbReference>
<dbReference type="InterPro" id="IPR002140">
    <property type="entry name" value="Sdo1/SBDS"/>
</dbReference>
<dbReference type="InterPro" id="IPR037188">
    <property type="entry name" value="Sdo1/SBDS_central_sf"/>
</dbReference>
<evidence type="ECO:0000313" key="12">
    <source>
        <dbReference type="Proteomes" id="UP001448207"/>
    </source>
</evidence>
<dbReference type="InterPro" id="IPR039100">
    <property type="entry name" value="Sdo1/SBDS-like"/>
</dbReference>
<evidence type="ECO:0000313" key="11">
    <source>
        <dbReference type="EMBL" id="KAL0083772.1"/>
    </source>
</evidence>
<feature type="domain" description="Ribosome maturation protein SDO1/SBDS N-terminal" evidence="8">
    <location>
        <begin position="14"/>
        <end position="100"/>
    </location>
</feature>
<comment type="subunit">
    <text evidence="7">Associates with the 60S ribosomal subunit.</text>
</comment>
<dbReference type="InterPro" id="IPR018023">
    <property type="entry name" value="Ribosome_mat_SBDS_CS"/>
</dbReference>
<keyword evidence="4" id="KW-0963">Cytoplasm</keyword>
<evidence type="ECO:0000256" key="6">
    <source>
        <dbReference type="ARBA" id="ARBA00023242"/>
    </source>
</evidence>
<dbReference type="EMBL" id="JBCLYO010000013">
    <property type="protein sequence ID" value="KAL0083772.1"/>
    <property type="molecule type" value="Genomic_DNA"/>
</dbReference>
<proteinExistence type="inferred from homology"/>
<evidence type="ECO:0000259" key="9">
    <source>
        <dbReference type="Pfam" id="PF09377"/>
    </source>
</evidence>
<dbReference type="PANTHER" id="PTHR10927">
    <property type="entry name" value="RIBOSOME MATURATION PROTEIN SBDS"/>
    <property type="match status" value="1"/>
</dbReference>
<dbReference type="Pfam" id="PF01172">
    <property type="entry name" value="SBDS_N"/>
    <property type="match status" value="1"/>
</dbReference>
<reference evidence="11 12" key="1">
    <citation type="submission" date="2024-04" db="EMBL/GenBank/DDBJ databases">
        <title>Symmetric and asymmetric DNA N6-adenine methylation regulates different biological responses in Mucorales.</title>
        <authorList>
            <consortium name="Lawrence Berkeley National Laboratory"/>
            <person name="Lax C."/>
            <person name="Mondo S.J."/>
            <person name="Osorio-Concepcion M."/>
            <person name="Muszewska A."/>
            <person name="Corrochano-Luque M."/>
            <person name="Gutierrez G."/>
            <person name="Riley R."/>
            <person name="Lipzen A."/>
            <person name="Guo J."/>
            <person name="Hundley H."/>
            <person name="Amirebrahimi M."/>
            <person name="Ng V."/>
            <person name="Lorenzo-Gutierrez D."/>
            <person name="Binder U."/>
            <person name="Yang J."/>
            <person name="Song Y."/>
            <person name="Canovas D."/>
            <person name="Navarro E."/>
            <person name="Freitag M."/>
            <person name="Gabaldon T."/>
            <person name="Grigoriev I.V."/>
            <person name="Corrochano L.M."/>
            <person name="Nicolas F.E."/>
            <person name="Garre V."/>
        </authorList>
    </citation>
    <scope>NUCLEOTIDE SEQUENCE [LARGE SCALE GENOMIC DNA]</scope>
    <source>
        <strain evidence="11 12">L51</strain>
    </source>
</reference>
<dbReference type="PANTHER" id="PTHR10927:SF1">
    <property type="entry name" value="RIBOSOME MATURATION PROTEIN SBDS"/>
    <property type="match status" value="1"/>
</dbReference>
<dbReference type="Gene3D" id="3.30.70.240">
    <property type="match status" value="1"/>
</dbReference>
<feature type="domain" description="Ribosome maturation protein SDO1/SBDS C-terminal" evidence="10">
    <location>
        <begin position="174"/>
        <end position="241"/>
    </location>
</feature>
<dbReference type="Gene3D" id="1.10.10.900">
    <property type="entry name" value="SBDS protein C-terminal domain, subdomain 1"/>
    <property type="match status" value="1"/>
</dbReference>
<evidence type="ECO:0000256" key="3">
    <source>
        <dbReference type="ARBA" id="ARBA00007433"/>
    </source>
</evidence>
<dbReference type="Pfam" id="PF09377">
    <property type="entry name" value="SBDS_domain_II"/>
    <property type="match status" value="1"/>
</dbReference>
<feature type="domain" description="Ribosome maturation protein SDO1/SBDS central" evidence="9">
    <location>
        <begin position="109"/>
        <end position="172"/>
    </location>
</feature>
<evidence type="ECO:0000259" key="10">
    <source>
        <dbReference type="Pfam" id="PF20268"/>
    </source>
</evidence>
<name>A0ABR3AWS1_PHYBL</name>
<dbReference type="NCBIfam" id="TIGR00291">
    <property type="entry name" value="RNA_SBDS"/>
    <property type="match status" value="1"/>
</dbReference>
<keyword evidence="6" id="KW-0539">Nucleus</keyword>
<dbReference type="PROSITE" id="PS01267">
    <property type="entry name" value="UPF0023"/>
    <property type="match status" value="1"/>
</dbReference>
<dbReference type="InterPro" id="IPR019783">
    <property type="entry name" value="SDO1/SBDS_N"/>
</dbReference>
<comment type="caution">
    <text evidence="11">The sequence shown here is derived from an EMBL/GenBank/DDBJ whole genome shotgun (WGS) entry which is preliminary data.</text>
</comment>
<evidence type="ECO:0000259" key="8">
    <source>
        <dbReference type="Pfam" id="PF01172"/>
    </source>
</evidence>
<dbReference type="SUPFAM" id="SSF89895">
    <property type="entry name" value="FYSH domain"/>
    <property type="match status" value="1"/>
</dbReference>
<gene>
    <name evidence="11" type="ORF">J3Q64DRAFT_1809999</name>
</gene>
<dbReference type="InterPro" id="IPR046928">
    <property type="entry name" value="SDO1/SBDS_C"/>
</dbReference>
<dbReference type="InterPro" id="IPR018978">
    <property type="entry name" value="SDO1/SBDS_central"/>
</dbReference>
<keyword evidence="12" id="KW-1185">Reference proteome</keyword>
<evidence type="ECO:0000256" key="1">
    <source>
        <dbReference type="ARBA" id="ARBA00004123"/>
    </source>
</evidence>
<dbReference type="Gene3D" id="3.30.1250.10">
    <property type="entry name" value="Ribosome maturation protein SBDS, N-terminal domain"/>
    <property type="match status" value="1"/>
</dbReference>